<keyword evidence="12" id="KW-1185">Reference proteome</keyword>
<dbReference type="GO" id="GO:0005886">
    <property type="term" value="C:plasma membrane"/>
    <property type="evidence" value="ECO:0007669"/>
    <property type="project" value="UniProtKB-SubCell"/>
</dbReference>
<comment type="caution">
    <text evidence="8">Lacks conserved residue(s) required for the propagation of feature annotation.</text>
</comment>
<dbReference type="InterPro" id="IPR029020">
    <property type="entry name" value="Ammonium/urea_transptr"/>
</dbReference>
<comment type="caution">
    <text evidence="11">The sequence shown here is derived from an EMBL/GenBank/DDBJ whole genome shotgun (WGS) entry which is preliminary data.</text>
</comment>
<dbReference type="Proteomes" id="UP000751190">
    <property type="component" value="Unassembled WGS sequence"/>
</dbReference>
<feature type="transmembrane region" description="Helical" evidence="8">
    <location>
        <begin position="224"/>
        <end position="243"/>
    </location>
</feature>
<feature type="domain" description="Ammonium transporter AmtB-like" evidence="10">
    <location>
        <begin position="39"/>
        <end position="455"/>
    </location>
</feature>
<feature type="transmembrane region" description="Helical" evidence="8">
    <location>
        <begin position="146"/>
        <end position="168"/>
    </location>
</feature>
<evidence type="ECO:0000256" key="1">
    <source>
        <dbReference type="ARBA" id="ARBA00004141"/>
    </source>
</evidence>
<evidence type="ECO:0000256" key="9">
    <source>
        <dbReference type="SAM" id="MobiDB-lite"/>
    </source>
</evidence>
<evidence type="ECO:0000256" key="4">
    <source>
        <dbReference type="ARBA" id="ARBA00022692"/>
    </source>
</evidence>
<dbReference type="SUPFAM" id="SSF111352">
    <property type="entry name" value="Ammonium transporter"/>
    <property type="match status" value="1"/>
</dbReference>
<feature type="transmembrane region" description="Helical" evidence="8">
    <location>
        <begin position="37"/>
        <end position="62"/>
    </location>
</feature>
<reference evidence="11" key="1">
    <citation type="submission" date="2021-05" db="EMBL/GenBank/DDBJ databases">
        <title>The genome of the haptophyte Pavlova lutheri (Diacronema luteri, Pavlovales) - a model for lipid biosynthesis in eukaryotic algae.</title>
        <authorList>
            <person name="Hulatt C.J."/>
            <person name="Posewitz M.C."/>
        </authorList>
    </citation>
    <scope>NUCLEOTIDE SEQUENCE</scope>
    <source>
        <strain evidence="11">NIVA-4/92</strain>
    </source>
</reference>
<feature type="transmembrane region" description="Helical" evidence="8">
    <location>
        <begin position="352"/>
        <end position="370"/>
    </location>
</feature>
<feature type="transmembrane region" description="Helical" evidence="8">
    <location>
        <begin position="401"/>
        <end position="425"/>
    </location>
</feature>
<keyword evidence="6 8" id="KW-0472">Membrane</keyword>
<comment type="subcellular location">
    <subcellularLocation>
        <location evidence="8">Cell membrane</location>
        <topology evidence="8">Multi-pass membrane protein</topology>
    </subcellularLocation>
    <subcellularLocation>
        <location evidence="1">Membrane</location>
        <topology evidence="1">Multi-pass membrane protein</topology>
    </subcellularLocation>
</comment>
<dbReference type="InterPro" id="IPR024041">
    <property type="entry name" value="NH4_transpt_AmtB-like_dom"/>
</dbReference>
<evidence type="ECO:0000256" key="5">
    <source>
        <dbReference type="ARBA" id="ARBA00022989"/>
    </source>
</evidence>
<feature type="transmembrane region" description="Helical" evidence="8">
    <location>
        <begin position="118"/>
        <end position="139"/>
    </location>
</feature>
<evidence type="ECO:0000256" key="8">
    <source>
        <dbReference type="RuleBase" id="RU362002"/>
    </source>
</evidence>
<evidence type="ECO:0000256" key="3">
    <source>
        <dbReference type="ARBA" id="ARBA00022448"/>
    </source>
</evidence>
<proteinExistence type="inferred from homology"/>
<evidence type="ECO:0000256" key="2">
    <source>
        <dbReference type="ARBA" id="ARBA00005887"/>
    </source>
</evidence>
<evidence type="ECO:0000259" key="10">
    <source>
        <dbReference type="Pfam" id="PF00909"/>
    </source>
</evidence>
<feature type="region of interest" description="Disordered" evidence="9">
    <location>
        <begin position="471"/>
        <end position="541"/>
    </location>
</feature>
<accession>A0A8J5X9Y8</accession>
<dbReference type="GO" id="GO:0008519">
    <property type="term" value="F:ammonium channel activity"/>
    <property type="evidence" value="ECO:0007669"/>
    <property type="project" value="InterPro"/>
</dbReference>
<dbReference type="InterPro" id="IPR001905">
    <property type="entry name" value="Ammonium_transpt"/>
</dbReference>
<dbReference type="Gene3D" id="1.10.3430.10">
    <property type="entry name" value="Ammonium transporter AmtB like domains"/>
    <property type="match status" value="1"/>
</dbReference>
<dbReference type="OMA" id="CAGSDVM"/>
<keyword evidence="3 8" id="KW-0813">Transport</keyword>
<dbReference type="AlphaFoldDB" id="A0A8J5X9Y8"/>
<organism evidence="11 12">
    <name type="scientific">Diacronema lutheri</name>
    <name type="common">Unicellular marine alga</name>
    <name type="synonym">Monochrysis lutheri</name>
    <dbReference type="NCBI Taxonomy" id="2081491"/>
    <lineage>
        <taxon>Eukaryota</taxon>
        <taxon>Haptista</taxon>
        <taxon>Haptophyta</taxon>
        <taxon>Pavlovophyceae</taxon>
        <taxon>Pavlovales</taxon>
        <taxon>Pavlovaceae</taxon>
        <taxon>Diacronema</taxon>
    </lineage>
</organism>
<keyword evidence="4 8" id="KW-0812">Transmembrane</keyword>
<feature type="transmembrane region" description="Helical" evidence="8">
    <location>
        <begin position="74"/>
        <end position="93"/>
    </location>
</feature>
<evidence type="ECO:0000313" key="11">
    <source>
        <dbReference type="EMBL" id="KAG8464576.1"/>
    </source>
</evidence>
<dbReference type="PANTHER" id="PTHR11730:SF6">
    <property type="entry name" value="AMMONIUM TRANSPORTER"/>
    <property type="match status" value="1"/>
</dbReference>
<dbReference type="PANTHER" id="PTHR11730">
    <property type="entry name" value="AMMONIUM TRANSPORTER"/>
    <property type="match status" value="1"/>
</dbReference>
<evidence type="ECO:0000256" key="6">
    <source>
        <dbReference type="ARBA" id="ARBA00023136"/>
    </source>
</evidence>
<dbReference type="Pfam" id="PF00909">
    <property type="entry name" value="Ammonium_transp"/>
    <property type="match status" value="1"/>
</dbReference>
<dbReference type="NCBIfam" id="TIGR00836">
    <property type="entry name" value="amt"/>
    <property type="match status" value="1"/>
</dbReference>
<comment type="similarity">
    <text evidence="2 8">Belongs to the ammonia transporter channel (TC 1.A.11.2) family.</text>
</comment>
<sequence>MLAFDVDERRALDSAGLHFLVDKVDAELGALRDAVDLIWVLHSASFVFFMQCGFAMLCAGCVRTKNTRNILLKNMLDACAGAIGFWSVGYGIAFGEGGNPFIGEEHFFMLGLTSARQLGHWVFQFGFAATAATIVSGAVAERTQMVAYLGYSALLTMFVYPVCAHWQWSRSGWLSPLNATPLLGCGLIDFSGDGCIHMLGGVCALIGAYVVGPRIGRYDEEGRVIALSGHSSTLQVLGALILWTGWYGFNPGSTIDIYGRTTAAAMAAVTTTIAAASGAMACLLIAKVSEHTFSLGSTINGTLAGLVSITAGCAVIEPGVAVFVGAVGGALFLLSSNVVAHVLKIDDVVDAFSVHYVCGAWGLLAASLFARQEQIAAAYGLEVNDVKLYGAFYAPIGSGHQLFGCAMIAVLCITAWTTAIMLPFFTLMKLFGLLRIPEEMELIGIDVSKHGGFAYPEGLIVVSPPPSLHGPSALHGATPRGGKGKVEPESTQVHSVQAAATKPASALDNSAGQMMVVGLGDDESHNSSRKLRPAQPGAAVQ</sequence>
<name>A0A8J5X9Y8_DIALT</name>
<keyword evidence="7 8" id="KW-0924">Ammonia transport</keyword>
<gene>
    <name evidence="11" type="ORF">KFE25_009944</name>
</gene>
<protein>
    <recommendedName>
        <fullName evidence="8">Ammonium transporter</fullName>
    </recommendedName>
</protein>
<evidence type="ECO:0000313" key="12">
    <source>
        <dbReference type="Proteomes" id="UP000751190"/>
    </source>
</evidence>
<dbReference type="OrthoDB" id="534912at2759"/>
<dbReference type="GO" id="GO:0097272">
    <property type="term" value="P:ammonium homeostasis"/>
    <property type="evidence" value="ECO:0007669"/>
    <property type="project" value="TreeGrafter"/>
</dbReference>
<dbReference type="FunFam" id="1.10.3430.10:FF:000008">
    <property type="entry name" value="Ammonium transporter"/>
    <property type="match status" value="1"/>
</dbReference>
<feature type="transmembrane region" description="Helical" evidence="8">
    <location>
        <begin position="263"/>
        <end position="286"/>
    </location>
</feature>
<evidence type="ECO:0000256" key="7">
    <source>
        <dbReference type="ARBA" id="ARBA00023177"/>
    </source>
</evidence>
<keyword evidence="5 8" id="KW-1133">Transmembrane helix</keyword>
<dbReference type="EMBL" id="JAGTXO010000012">
    <property type="protein sequence ID" value="KAG8464576.1"/>
    <property type="molecule type" value="Genomic_DNA"/>
</dbReference>
<feature type="transmembrane region" description="Helical" evidence="8">
    <location>
        <begin position="188"/>
        <end position="212"/>
    </location>
</feature>